<dbReference type="SUPFAM" id="SSF53041">
    <property type="entry name" value="Resolvase-like"/>
    <property type="match status" value="1"/>
</dbReference>
<reference evidence="4 5" key="1">
    <citation type="journal article" date="2015" name="Nature">
        <title>rRNA introns, odd ribosomes, and small enigmatic genomes across a large radiation of phyla.</title>
        <authorList>
            <person name="Brown C.T."/>
            <person name="Hug L.A."/>
            <person name="Thomas B.C."/>
            <person name="Sharon I."/>
            <person name="Castelle C.J."/>
            <person name="Singh A."/>
            <person name="Wilkins M.J."/>
            <person name="Williams K.H."/>
            <person name="Banfield J.F."/>
        </authorList>
    </citation>
    <scope>NUCLEOTIDE SEQUENCE [LARGE SCALE GENOMIC DNA]</scope>
</reference>
<dbReference type="CDD" id="cd00338">
    <property type="entry name" value="Ser_Recombinase"/>
    <property type="match status" value="1"/>
</dbReference>
<organism evidence="4 5">
    <name type="scientific">Candidatus Magasanikbacteria bacterium GW2011_GWA2_42_32</name>
    <dbReference type="NCBI Taxonomy" id="1619039"/>
    <lineage>
        <taxon>Bacteria</taxon>
        <taxon>Candidatus Magasanikiibacteriota</taxon>
    </lineage>
</organism>
<dbReference type="PANTHER" id="PTHR30461">
    <property type="entry name" value="DNA-INVERTASE FROM LAMBDOID PROPHAGE"/>
    <property type="match status" value="1"/>
</dbReference>
<dbReference type="InterPro" id="IPR011109">
    <property type="entry name" value="DNA_bind_recombinase_dom"/>
</dbReference>
<dbReference type="InterPro" id="IPR038109">
    <property type="entry name" value="DNA_bind_recomb_sf"/>
</dbReference>
<sequence length="518" mass="59301">MEQKFFLYARKSTDVDDKQALSIEAQLTELKAFAKKENLFISKIIIEKKTAKVPGRPLFNDMLNRIEKGEAEGILSWHPDRLARNSVDGGRIIYFLDTGKLSALKFPQFWYENTAQGKFMLNMAFGQSKYYIDSLSENVKRGLRQKVRNGIYPSLAPIGYINDVRKKMIMVDRKRSIIVRGAFELYAKGNSGLWDISNFFASQGIFSSGGKHLNGKVCEGNKPFKLDRITFILSNPFYYGHFRYGKEVFEGKHPPIITKNLFDQVQAILKMRSRPQYSPKNDPEALCGLIRCANCGMGITAEYKIKKQKNGNEHHYTYYHCTRKNKAIKCSESCIREEVLDGQLSSLIENFSLPEDWAQRMFTMLEKDEKDGAHFSAVFVQESKEKTGVLSQKLQRLLDSYLEQDIEREVYLKKKAELMSEKKSLEERIITLEQQKTGWIEPLREWVKEAQTGVKIARGYDLISKKVIAKKLFGSNLLLSSQNLRLLPTKIEGKKSVSVSPIVGEKCVVSPGNLLVQF</sequence>
<evidence type="ECO:0000313" key="4">
    <source>
        <dbReference type="EMBL" id="KKS56718.1"/>
    </source>
</evidence>
<comment type="caution">
    <text evidence="4">The sequence shown here is derived from an EMBL/GenBank/DDBJ whole genome shotgun (WGS) entry which is preliminary data.</text>
</comment>
<feature type="domain" description="Resolvase/invertase-type recombinase catalytic" evidence="2">
    <location>
        <begin position="4"/>
        <end position="150"/>
    </location>
</feature>
<protein>
    <submittedName>
        <fullName evidence="4">Recombinase</fullName>
    </submittedName>
</protein>
<dbReference type="AlphaFoldDB" id="A0A0G1D3Y2"/>
<evidence type="ECO:0000259" key="3">
    <source>
        <dbReference type="PROSITE" id="PS51737"/>
    </source>
</evidence>
<gene>
    <name evidence="4" type="ORF">UV20_C0006G0001</name>
</gene>
<feature type="domain" description="Recombinase" evidence="3">
    <location>
        <begin position="157"/>
        <end position="275"/>
    </location>
</feature>
<dbReference type="Pfam" id="PF13408">
    <property type="entry name" value="Zn_ribbon_recom"/>
    <property type="match status" value="1"/>
</dbReference>
<keyword evidence="1" id="KW-0175">Coiled coil</keyword>
<dbReference type="PANTHER" id="PTHR30461:SF23">
    <property type="entry name" value="DNA RECOMBINASE-RELATED"/>
    <property type="match status" value="1"/>
</dbReference>
<dbReference type="PROSITE" id="PS51736">
    <property type="entry name" value="RECOMBINASES_3"/>
    <property type="match status" value="1"/>
</dbReference>
<dbReference type="Pfam" id="PF07508">
    <property type="entry name" value="Recombinase"/>
    <property type="match status" value="1"/>
</dbReference>
<dbReference type="GO" id="GO:0003677">
    <property type="term" value="F:DNA binding"/>
    <property type="evidence" value="ECO:0007669"/>
    <property type="project" value="InterPro"/>
</dbReference>
<feature type="coiled-coil region" evidence="1">
    <location>
        <begin position="408"/>
        <end position="435"/>
    </location>
</feature>
<dbReference type="Proteomes" id="UP000034837">
    <property type="component" value="Unassembled WGS sequence"/>
</dbReference>
<dbReference type="InterPro" id="IPR006119">
    <property type="entry name" value="Resolv_N"/>
</dbReference>
<dbReference type="EMBL" id="LCDO01000006">
    <property type="protein sequence ID" value="KKS56718.1"/>
    <property type="molecule type" value="Genomic_DNA"/>
</dbReference>
<dbReference type="GO" id="GO:0000150">
    <property type="term" value="F:DNA strand exchange activity"/>
    <property type="evidence" value="ECO:0007669"/>
    <property type="project" value="InterPro"/>
</dbReference>
<name>A0A0G1D3Y2_9BACT</name>
<dbReference type="SMART" id="SM00857">
    <property type="entry name" value="Resolvase"/>
    <property type="match status" value="1"/>
</dbReference>
<dbReference type="InterPro" id="IPR050639">
    <property type="entry name" value="SSR_resolvase"/>
</dbReference>
<dbReference type="PROSITE" id="PS51737">
    <property type="entry name" value="RECOMBINASE_DNA_BIND"/>
    <property type="match status" value="1"/>
</dbReference>
<dbReference type="InterPro" id="IPR025827">
    <property type="entry name" value="Zn_ribbon_recom_dom"/>
</dbReference>
<dbReference type="Gene3D" id="3.90.1750.20">
    <property type="entry name" value="Putative Large Serine Recombinase, Chain B, Domain 2"/>
    <property type="match status" value="1"/>
</dbReference>
<accession>A0A0G1D3Y2</accession>
<dbReference type="InterPro" id="IPR036162">
    <property type="entry name" value="Resolvase-like_N_sf"/>
</dbReference>
<proteinExistence type="predicted"/>
<dbReference type="Pfam" id="PF00239">
    <property type="entry name" value="Resolvase"/>
    <property type="match status" value="1"/>
</dbReference>
<evidence type="ECO:0000256" key="1">
    <source>
        <dbReference type="SAM" id="Coils"/>
    </source>
</evidence>
<evidence type="ECO:0000313" key="5">
    <source>
        <dbReference type="Proteomes" id="UP000034837"/>
    </source>
</evidence>
<evidence type="ECO:0000259" key="2">
    <source>
        <dbReference type="PROSITE" id="PS51736"/>
    </source>
</evidence>
<dbReference type="Gene3D" id="3.40.50.1390">
    <property type="entry name" value="Resolvase, N-terminal catalytic domain"/>
    <property type="match status" value="1"/>
</dbReference>